<dbReference type="GO" id="GO:0005524">
    <property type="term" value="F:ATP binding"/>
    <property type="evidence" value="ECO:0007669"/>
    <property type="project" value="UniProtKB-KW"/>
</dbReference>
<keyword evidence="12 13" id="KW-0472">Membrane</keyword>
<evidence type="ECO:0000256" key="4">
    <source>
        <dbReference type="ARBA" id="ARBA00022553"/>
    </source>
</evidence>
<dbReference type="SMART" id="SM00388">
    <property type="entry name" value="HisKA"/>
    <property type="match status" value="1"/>
</dbReference>
<dbReference type="InterPro" id="IPR003594">
    <property type="entry name" value="HATPase_dom"/>
</dbReference>
<dbReference type="OrthoDB" id="913606at2"/>
<dbReference type="Gene3D" id="1.10.287.130">
    <property type="match status" value="1"/>
</dbReference>
<dbReference type="Gene3D" id="3.30.565.10">
    <property type="entry name" value="Histidine kinase-like ATPase, C-terminal domain"/>
    <property type="match status" value="1"/>
</dbReference>
<comment type="catalytic activity">
    <reaction evidence="1">
        <text>ATP + protein L-histidine = ADP + protein N-phospho-L-histidine.</text>
        <dbReference type="EC" id="2.7.13.3"/>
    </reaction>
</comment>
<evidence type="ECO:0000256" key="7">
    <source>
        <dbReference type="ARBA" id="ARBA00022741"/>
    </source>
</evidence>
<evidence type="ECO:0000256" key="9">
    <source>
        <dbReference type="ARBA" id="ARBA00022840"/>
    </source>
</evidence>
<evidence type="ECO:0000256" key="12">
    <source>
        <dbReference type="ARBA" id="ARBA00023136"/>
    </source>
</evidence>
<dbReference type="InterPro" id="IPR005467">
    <property type="entry name" value="His_kinase_dom"/>
</dbReference>
<dbReference type="PANTHER" id="PTHR45436">
    <property type="entry name" value="SENSOR HISTIDINE KINASE YKOH"/>
    <property type="match status" value="1"/>
</dbReference>
<dbReference type="AlphaFoldDB" id="A0A1H8DB79"/>
<evidence type="ECO:0000256" key="11">
    <source>
        <dbReference type="ARBA" id="ARBA00023012"/>
    </source>
</evidence>
<dbReference type="InterPro" id="IPR003661">
    <property type="entry name" value="HisK_dim/P_dom"/>
</dbReference>
<evidence type="ECO:0000313" key="16">
    <source>
        <dbReference type="Proteomes" id="UP000199206"/>
    </source>
</evidence>
<dbReference type="CDD" id="cd00075">
    <property type="entry name" value="HATPase"/>
    <property type="match status" value="1"/>
</dbReference>
<keyword evidence="11" id="KW-0902">Two-component regulatory system</keyword>
<dbReference type="Pfam" id="PF02518">
    <property type="entry name" value="HATPase_c"/>
    <property type="match status" value="1"/>
</dbReference>
<dbReference type="PROSITE" id="PS50109">
    <property type="entry name" value="HIS_KIN"/>
    <property type="match status" value="1"/>
</dbReference>
<keyword evidence="16" id="KW-1185">Reference proteome</keyword>
<keyword evidence="5" id="KW-0808">Transferase</keyword>
<evidence type="ECO:0000256" key="2">
    <source>
        <dbReference type="ARBA" id="ARBA00004141"/>
    </source>
</evidence>
<evidence type="ECO:0000256" key="10">
    <source>
        <dbReference type="ARBA" id="ARBA00022989"/>
    </source>
</evidence>
<dbReference type="PANTHER" id="PTHR45436:SF14">
    <property type="entry name" value="SENSOR PROTEIN QSEC"/>
    <property type="match status" value="1"/>
</dbReference>
<dbReference type="InterPro" id="IPR036890">
    <property type="entry name" value="HATPase_C_sf"/>
</dbReference>
<dbReference type="InterPro" id="IPR050428">
    <property type="entry name" value="TCS_sensor_his_kinase"/>
</dbReference>
<dbReference type="InterPro" id="IPR004358">
    <property type="entry name" value="Sig_transdc_His_kin-like_C"/>
</dbReference>
<keyword evidence="7" id="KW-0547">Nucleotide-binding</keyword>
<keyword evidence="6 13" id="KW-0812">Transmembrane</keyword>
<evidence type="ECO:0000259" key="14">
    <source>
        <dbReference type="PROSITE" id="PS50109"/>
    </source>
</evidence>
<dbReference type="EC" id="2.7.13.3" evidence="3"/>
<evidence type="ECO:0000256" key="13">
    <source>
        <dbReference type="SAM" id="Phobius"/>
    </source>
</evidence>
<feature type="domain" description="Histidine kinase" evidence="14">
    <location>
        <begin position="248"/>
        <end position="457"/>
    </location>
</feature>
<evidence type="ECO:0000256" key="8">
    <source>
        <dbReference type="ARBA" id="ARBA00022777"/>
    </source>
</evidence>
<dbReference type="PRINTS" id="PR00344">
    <property type="entry name" value="BCTRLSENSOR"/>
</dbReference>
<dbReference type="Proteomes" id="UP000199206">
    <property type="component" value="Unassembled WGS sequence"/>
</dbReference>
<dbReference type="InterPro" id="IPR036097">
    <property type="entry name" value="HisK_dim/P_sf"/>
</dbReference>
<gene>
    <name evidence="15" type="ORF">SAMN05192583_1838</name>
</gene>
<dbReference type="GO" id="GO:0000155">
    <property type="term" value="F:phosphorelay sensor kinase activity"/>
    <property type="evidence" value="ECO:0007669"/>
    <property type="project" value="InterPro"/>
</dbReference>
<name>A0A1H8DB79_9SPHN</name>
<organism evidence="15 16">
    <name type="scientific">Sphingomonas gellani</name>
    <dbReference type="NCBI Taxonomy" id="1166340"/>
    <lineage>
        <taxon>Bacteria</taxon>
        <taxon>Pseudomonadati</taxon>
        <taxon>Pseudomonadota</taxon>
        <taxon>Alphaproteobacteria</taxon>
        <taxon>Sphingomonadales</taxon>
        <taxon>Sphingomonadaceae</taxon>
        <taxon>Sphingomonas</taxon>
    </lineage>
</organism>
<evidence type="ECO:0000256" key="6">
    <source>
        <dbReference type="ARBA" id="ARBA00022692"/>
    </source>
</evidence>
<dbReference type="SMART" id="SM00387">
    <property type="entry name" value="HATPase_c"/>
    <property type="match status" value="1"/>
</dbReference>
<sequence>MRRTSLSTRLYRRVILLLALFGLGSSLILYAVANREVDRAADAQLVTASRLLYMMMQNDLTAGVLNVPGPASFDREARLLTAEEKTAFGMSYDWCMFAVFWNGRLVARSGWGAPISVLPRKAGLHDFRATGDRWRSFGLEEQGGKLLIVVAERNATVEFSILRALGKLVLPLSLLMAAGMVMLWWTLRASLSEVERLTSTIYDRSLADLTPLTPGDWSPDLEPLITALNTLFLRLGDAYEQEQAFTDDVAHELRTPLAAIRAQAQLLSRGDPANMREELGRLVRGVDRANRLIDGMLTLARLHATTLDSRSVDVHELVAETVAEAAMSLPPEAVEFSVTPDHVVRWRCDAATLGIALSAVIDNALSHARCGGTIDIALVRADERLVVTVADRGPGIPEQDRERLLHRFERGDSASPGSGLGLSIAAKAITLSGGSIRLEDRPDGTGLLVVFTLPALAD</sequence>
<evidence type="ECO:0000256" key="1">
    <source>
        <dbReference type="ARBA" id="ARBA00000085"/>
    </source>
</evidence>
<keyword evidence="10 13" id="KW-1133">Transmembrane helix</keyword>
<dbReference type="RefSeq" id="WP_093665421.1">
    <property type="nucleotide sequence ID" value="NZ_FOCF01000004.1"/>
</dbReference>
<dbReference type="EMBL" id="FOCF01000004">
    <property type="protein sequence ID" value="SEN03737.1"/>
    <property type="molecule type" value="Genomic_DNA"/>
</dbReference>
<dbReference type="CDD" id="cd00082">
    <property type="entry name" value="HisKA"/>
    <property type="match status" value="1"/>
</dbReference>
<dbReference type="Pfam" id="PF00512">
    <property type="entry name" value="HisKA"/>
    <property type="match status" value="1"/>
</dbReference>
<evidence type="ECO:0000256" key="3">
    <source>
        <dbReference type="ARBA" id="ARBA00012438"/>
    </source>
</evidence>
<dbReference type="GO" id="GO:0005886">
    <property type="term" value="C:plasma membrane"/>
    <property type="evidence" value="ECO:0007669"/>
    <property type="project" value="TreeGrafter"/>
</dbReference>
<keyword evidence="8 15" id="KW-0418">Kinase</keyword>
<comment type="subcellular location">
    <subcellularLocation>
        <location evidence="2">Membrane</location>
        <topology evidence="2">Multi-pass membrane protein</topology>
    </subcellularLocation>
</comment>
<keyword evidence="9" id="KW-0067">ATP-binding</keyword>
<dbReference type="SUPFAM" id="SSF47384">
    <property type="entry name" value="Homodimeric domain of signal transducing histidine kinase"/>
    <property type="match status" value="1"/>
</dbReference>
<accession>A0A1H8DB79</accession>
<evidence type="ECO:0000313" key="15">
    <source>
        <dbReference type="EMBL" id="SEN03737.1"/>
    </source>
</evidence>
<protein>
    <recommendedName>
        <fullName evidence="3">histidine kinase</fullName>
        <ecNumber evidence="3">2.7.13.3</ecNumber>
    </recommendedName>
</protein>
<proteinExistence type="predicted"/>
<reference evidence="16" key="1">
    <citation type="submission" date="2016-10" db="EMBL/GenBank/DDBJ databases">
        <authorList>
            <person name="Varghese N."/>
            <person name="Submissions S."/>
        </authorList>
    </citation>
    <scope>NUCLEOTIDE SEQUENCE [LARGE SCALE GENOMIC DNA]</scope>
    <source>
        <strain evidence="16">S6-262</strain>
    </source>
</reference>
<keyword evidence="4" id="KW-0597">Phosphoprotein</keyword>
<dbReference type="STRING" id="1166340.SAMN05192583_1838"/>
<feature type="transmembrane region" description="Helical" evidence="13">
    <location>
        <begin position="168"/>
        <end position="187"/>
    </location>
</feature>
<dbReference type="SUPFAM" id="SSF55874">
    <property type="entry name" value="ATPase domain of HSP90 chaperone/DNA topoisomerase II/histidine kinase"/>
    <property type="match status" value="1"/>
</dbReference>
<evidence type="ECO:0000256" key="5">
    <source>
        <dbReference type="ARBA" id="ARBA00022679"/>
    </source>
</evidence>